<evidence type="ECO:0000313" key="2">
    <source>
        <dbReference type="Proteomes" id="UP000195667"/>
    </source>
</evidence>
<evidence type="ECO:0000313" key="1">
    <source>
        <dbReference type="EMBL" id="SJM93777.1"/>
    </source>
</evidence>
<dbReference type="RefSeq" id="WP_087144008.1">
    <property type="nucleotide sequence ID" value="NZ_FUKI01000123.1"/>
</dbReference>
<dbReference type="Proteomes" id="UP000195667">
    <property type="component" value="Unassembled WGS sequence"/>
</dbReference>
<keyword evidence="2" id="KW-1185">Reference proteome</keyword>
<proteinExistence type="predicted"/>
<reference evidence="2" key="1">
    <citation type="submission" date="2017-02" db="EMBL/GenBank/DDBJ databases">
        <authorList>
            <person name="Daims H."/>
        </authorList>
    </citation>
    <scope>NUCLEOTIDE SEQUENCE [LARGE SCALE GENOMIC DNA]</scope>
</reference>
<dbReference type="InterPro" id="IPR023534">
    <property type="entry name" value="Rof/RNase_P-like"/>
</dbReference>
<organism evidence="1 2">
    <name type="scientific">Crenothrix polyspora</name>
    <dbReference type="NCBI Taxonomy" id="360316"/>
    <lineage>
        <taxon>Bacteria</taxon>
        <taxon>Pseudomonadati</taxon>
        <taxon>Pseudomonadota</taxon>
        <taxon>Gammaproteobacteria</taxon>
        <taxon>Methylococcales</taxon>
        <taxon>Crenotrichaceae</taxon>
        <taxon>Crenothrix</taxon>
    </lineage>
</organism>
<dbReference type="InterPro" id="IPR009778">
    <property type="entry name" value="ROF"/>
</dbReference>
<dbReference type="EMBL" id="FUKI01000123">
    <property type="protein sequence ID" value="SJM93777.1"/>
    <property type="molecule type" value="Genomic_DNA"/>
</dbReference>
<dbReference type="Gene3D" id="2.30.30.400">
    <property type="entry name" value="Rof-like"/>
    <property type="match status" value="1"/>
</dbReference>
<protein>
    <submittedName>
        <fullName evidence="1">Modulator of Rho-dependent transcription termination</fullName>
    </submittedName>
</protein>
<accession>A0A1R4HC58</accession>
<gene>
    <name evidence="1" type="ORF">CRENPOLYSF1_470055</name>
</gene>
<dbReference type="AlphaFoldDB" id="A0A1R4HC58"/>
<dbReference type="SUPFAM" id="SSF101744">
    <property type="entry name" value="Rof/RNase P subunit-like"/>
    <property type="match status" value="1"/>
</dbReference>
<name>A0A1R4HC58_9GAMM</name>
<sequence length="82" mass="9310">MNICTLACELHDYIEVVCLYGYQIRVTLKNNDSIEGKALDIITADRREYLLLGSGCQQRIDLTQLAKLQVLTANAKFTEIIF</sequence>
<dbReference type="OrthoDB" id="5344363at2"/>
<dbReference type="Pfam" id="PF07073">
    <property type="entry name" value="ROF"/>
    <property type="match status" value="1"/>
</dbReference>
<dbReference type="InterPro" id="IPR038626">
    <property type="entry name" value="Rof-like_sf"/>
</dbReference>